<protein>
    <submittedName>
        <fullName evidence="2">N-acetyltransferase</fullName>
    </submittedName>
</protein>
<dbReference type="AlphaFoldDB" id="A0A367Y9P5"/>
<dbReference type="InterPro" id="IPR016181">
    <property type="entry name" value="Acyl_CoA_acyltransferase"/>
</dbReference>
<keyword evidence="2" id="KW-0808">Transferase</keyword>
<keyword evidence="3" id="KW-1185">Reference proteome</keyword>
<reference evidence="2 3" key="1">
    <citation type="submission" date="2018-07" db="EMBL/GenBank/DDBJ databases">
        <title>Microbacterium endoborsara sp. nov., a novel actinobacterium isolated from Borszczowia aralocaspica.</title>
        <authorList>
            <person name="An D."/>
        </authorList>
    </citation>
    <scope>NUCLEOTIDE SEQUENCE [LARGE SCALE GENOMIC DNA]</scope>
    <source>
        <strain evidence="2 3">C1.15228</strain>
    </source>
</reference>
<evidence type="ECO:0000313" key="3">
    <source>
        <dbReference type="Proteomes" id="UP000253508"/>
    </source>
</evidence>
<feature type="domain" description="N-acetyltransferase" evidence="1">
    <location>
        <begin position="19"/>
        <end position="179"/>
    </location>
</feature>
<dbReference type="SUPFAM" id="SSF55729">
    <property type="entry name" value="Acyl-CoA N-acyltransferases (Nat)"/>
    <property type="match status" value="1"/>
</dbReference>
<dbReference type="Pfam" id="PF13302">
    <property type="entry name" value="Acetyltransf_3"/>
    <property type="match status" value="1"/>
</dbReference>
<dbReference type="GO" id="GO:0008999">
    <property type="term" value="F:protein-N-terminal-alanine acetyltransferase activity"/>
    <property type="evidence" value="ECO:0007669"/>
    <property type="project" value="TreeGrafter"/>
</dbReference>
<name>A0A367Y9P5_9MICO</name>
<proteinExistence type="predicted"/>
<evidence type="ECO:0000259" key="1">
    <source>
        <dbReference type="PROSITE" id="PS51186"/>
    </source>
</evidence>
<dbReference type="GO" id="GO:1990189">
    <property type="term" value="F:protein N-terminal-serine acetyltransferase activity"/>
    <property type="evidence" value="ECO:0007669"/>
    <property type="project" value="TreeGrafter"/>
</dbReference>
<dbReference type="InterPro" id="IPR051908">
    <property type="entry name" value="Ribosomal_N-acetyltransferase"/>
</dbReference>
<accession>A0A367Y9P5</accession>
<dbReference type="CDD" id="cd04301">
    <property type="entry name" value="NAT_SF"/>
    <property type="match status" value="1"/>
</dbReference>
<dbReference type="Proteomes" id="UP000253508">
    <property type="component" value="Unassembled WGS sequence"/>
</dbReference>
<sequence length="182" mass="20028">MVPSFPSLIVTIDQELVASEVRQGDEEVLVAACTDATTRLWLPLPDPYTPELAREWCAAIAPAMRTAGTGLVLAVREHGDMVANIDAKRVDWRARTCELSYWTAPHARGRGILPRALRAIAESLIRELGFERIELRIAPKNAASLRVAEKAGFLREGTARNAGFTDAGRNDLVIWSLIPEDL</sequence>
<evidence type="ECO:0000313" key="2">
    <source>
        <dbReference type="EMBL" id="RCK61721.1"/>
    </source>
</evidence>
<gene>
    <name evidence="2" type="ORF">DTO57_03605</name>
</gene>
<dbReference type="EMBL" id="QORO01000001">
    <property type="protein sequence ID" value="RCK61721.1"/>
    <property type="molecule type" value="Genomic_DNA"/>
</dbReference>
<dbReference type="GO" id="GO:0005737">
    <property type="term" value="C:cytoplasm"/>
    <property type="evidence" value="ECO:0007669"/>
    <property type="project" value="TreeGrafter"/>
</dbReference>
<organism evidence="2 3">
    <name type="scientific">Microbacterium sorbitolivorans</name>
    <dbReference type="NCBI Taxonomy" id="1867410"/>
    <lineage>
        <taxon>Bacteria</taxon>
        <taxon>Bacillati</taxon>
        <taxon>Actinomycetota</taxon>
        <taxon>Actinomycetes</taxon>
        <taxon>Micrococcales</taxon>
        <taxon>Microbacteriaceae</taxon>
        <taxon>Microbacterium</taxon>
    </lineage>
</organism>
<dbReference type="PROSITE" id="PS51186">
    <property type="entry name" value="GNAT"/>
    <property type="match status" value="1"/>
</dbReference>
<dbReference type="PANTHER" id="PTHR43441">
    <property type="entry name" value="RIBOSOMAL-PROTEIN-SERINE ACETYLTRANSFERASE"/>
    <property type="match status" value="1"/>
</dbReference>
<dbReference type="InterPro" id="IPR000182">
    <property type="entry name" value="GNAT_dom"/>
</dbReference>
<dbReference type="OrthoDB" id="2061990at2"/>
<dbReference type="PANTHER" id="PTHR43441:SF10">
    <property type="entry name" value="ACETYLTRANSFERASE"/>
    <property type="match status" value="1"/>
</dbReference>
<dbReference type="Gene3D" id="3.40.630.30">
    <property type="match status" value="1"/>
</dbReference>
<comment type="caution">
    <text evidence="2">The sequence shown here is derived from an EMBL/GenBank/DDBJ whole genome shotgun (WGS) entry which is preliminary data.</text>
</comment>